<organism evidence="5 6">
    <name type="scientific">Hypsizygus marmoreus</name>
    <name type="common">White beech mushroom</name>
    <name type="synonym">Agaricus marmoreus</name>
    <dbReference type="NCBI Taxonomy" id="39966"/>
    <lineage>
        <taxon>Eukaryota</taxon>
        <taxon>Fungi</taxon>
        <taxon>Dikarya</taxon>
        <taxon>Basidiomycota</taxon>
        <taxon>Agaricomycotina</taxon>
        <taxon>Agaricomycetes</taxon>
        <taxon>Agaricomycetidae</taxon>
        <taxon>Agaricales</taxon>
        <taxon>Tricholomatineae</taxon>
        <taxon>Lyophyllaceae</taxon>
        <taxon>Hypsizygus</taxon>
    </lineage>
</organism>
<dbReference type="Proteomes" id="UP000076154">
    <property type="component" value="Unassembled WGS sequence"/>
</dbReference>
<dbReference type="GO" id="GO:0005525">
    <property type="term" value="F:GTP binding"/>
    <property type="evidence" value="ECO:0007669"/>
    <property type="project" value="UniProtKB-KW"/>
</dbReference>
<dbReference type="GO" id="GO:0003924">
    <property type="term" value="F:GTPase activity"/>
    <property type="evidence" value="ECO:0007669"/>
    <property type="project" value="InterPro"/>
</dbReference>
<dbReference type="AlphaFoldDB" id="A0A369JHD5"/>
<keyword evidence="6" id="KW-1185">Reference proteome</keyword>
<dbReference type="InterPro" id="IPR027417">
    <property type="entry name" value="P-loop_NTPase"/>
</dbReference>
<dbReference type="InParanoid" id="A0A369JHD5"/>
<accession>A0A369JHD5</accession>
<feature type="compositionally biased region" description="Basic and acidic residues" evidence="4">
    <location>
        <begin position="277"/>
        <end position="297"/>
    </location>
</feature>
<dbReference type="InterPro" id="IPR005225">
    <property type="entry name" value="Small_GTP-bd"/>
</dbReference>
<dbReference type="GO" id="GO:0005886">
    <property type="term" value="C:plasma membrane"/>
    <property type="evidence" value="ECO:0007669"/>
    <property type="project" value="UniProtKB-SubCell"/>
</dbReference>
<evidence type="ECO:0000256" key="4">
    <source>
        <dbReference type="SAM" id="MobiDB-lite"/>
    </source>
</evidence>
<dbReference type="InterPro" id="IPR001806">
    <property type="entry name" value="Small_GTPase"/>
</dbReference>
<dbReference type="PANTHER" id="PTHR24070">
    <property type="entry name" value="RAS, DI-RAS, AND RHEB FAMILY MEMBERS OF SMALL GTPASE SUPERFAMILY"/>
    <property type="match status" value="1"/>
</dbReference>
<dbReference type="InterPro" id="IPR020849">
    <property type="entry name" value="Small_GTPase_Ras-type"/>
</dbReference>
<evidence type="ECO:0000256" key="1">
    <source>
        <dbReference type="ARBA" id="ARBA00004342"/>
    </source>
</evidence>
<keyword evidence="3" id="KW-0342">GTP-binding</keyword>
<evidence type="ECO:0000256" key="2">
    <source>
        <dbReference type="ARBA" id="ARBA00022741"/>
    </source>
</evidence>
<reference evidence="5" key="1">
    <citation type="submission" date="2018-04" db="EMBL/GenBank/DDBJ databases">
        <title>Whole genome sequencing of Hypsizygus marmoreus.</title>
        <authorList>
            <person name="Choi I.-G."/>
            <person name="Min B."/>
            <person name="Kim J.-G."/>
            <person name="Kim S."/>
            <person name="Oh Y.-L."/>
            <person name="Kong W.-S."/>
            <person name="Park H."/>
            <person name="Jeong J."/>
            <person name="Song E.-S."/>
        </authorList>
    </citation>
    <scope>NUCLEOTIDE SEQUENCE [LARGE SCALE GENOMIC DNA]</scope>
    <source>
        <strain evidence="5">51987-8</strain>
    </source>
</reference>
<gene>
    <name evidence="5" type="primary">ras-2_0</name>
    <name evidence="5" type="ORF">Hypma_011919</name>
</gene>
<dbReference type="SMART" id="SM00173">
    <property type="entry name" value="RAS"/>
    <property type="match status" value="1"/>
</dbReference>
<dbReference type="NCBIfam" id="TIGR00231">
    <property type="entry name" value="small_GTP"/>
    <property type="match status" value="1"/>
</dbReference>
<comment type="subcellular location">
    <subcellularLocation>
        <location evidence="1">Cell membrane</location>
        <topology evidence="1">Lipid-anchor</topology>
        <orientation evidence="1">Cytoplasmic side</orientation>
    </subcellularLocation>
</comment>
<dbReference type="OrthoDB" id="2662290at2759"/>
<proteinExistence type="predicted"/>
<dbReference type="GO" id="GO:0007165">
    <property type="term" value="P:signal transduction"/>
    <property type="evidence" value="ECO:0007669"/>
    <property type="project" value="InterPro"/>
</dbReference>
<dbReference type="PRINTS" id="PR00449">
    <property type="entry name" value="RASTRNSFRMNG"/>
</dbReference>
<name>A0A369JHD5_HYPMA</name>
<dbReference type="SMART" id="SM00175">
    <property type="entry name" value="RAB"/>
    <property type="match status" value="1"/>
</dbReference>
<feature type="region of interest" description="Disordered" evidence="4">
    <location>
        <begin position="272"/>
        <end position="324"/>
    </location>
</feature>
<protein>
    <submittedName>
        <fullName evidence="5">Protein ras-2</fullName>
    </submittedName>
</protein>
<dbReference type="Gene3D" id="3.40.50.300">
    <property type="entry name" value="P-loop containing nucleotide triphosphate hydrolases"/>
    <property type="match status" value="1"/>
</dbReference>
<comment type="caution">
    <text evidence="5">The sequence shown here is derived from an EMBL/GenBank/DDBJ whole genome shotgun (WGS) entry which is preliminary data.</text>
</comment>
<keyword evidence="2" id="KW-0547">Nucleotide-binding</keyword>
<dbReference type="STRING" id="39966.A0A369JHD5"/>
<dbReference type="EMBL" id="LUEZ02000055">
    <property type="protein sequence ID" value="RDB21288.1"/>
    <property type="molecule type" value="Genomic_DNA"/>
</dbReference>
<evidence type="ECO:0000313" key="5">
    <source>
        <dbReference type="EMBL" id="RDB21288.1"/>
    </source>
</evidence>
<dbReference type="SUPFAM" id="SSF52540">
    <property type="entry name" value="P-loop containing nucleoside triphosphate hydrolases"/>
    <property type="match status" value="1"/>
</dbReference>
<evidence type="ECO:0000313" key="6">
    <source>
        <dbReference type="Proteomes" id="UP000076154"/>
    </source>
</evidence>
<sequence>MPAAYDIYSDQLRDLRRGQPLYYPEPSEDEGPVQIGDVGYTRQGAFCRLFNVSKAADDPSQMLGVPEGFEPLVMGRILNFAAALEPGPLHSKTIFRVNADVGTTGAILPADASFRFSCTSSRGAILMLETQMSRHQALHDDRFKNYLLQHCLSWYTFARELGVQVEFGDIMLVTECSKTAAWASAVYSQSSREFGMSFSAGGTFLPSVGGAAISAGLERIGPVEYRRSQRRAITLGPDAPNIPKDHTVFIRGYRLGSRSLYLRSFARKIMKTTNRSRQGDPESFDDIRESSPGRRSDGPSNPSSPATPSRFRHSKPNDSSSELLGSANASAVFPEWPDFHPAVALLAHRMETTNVEIAAVHDDEWCSSYSGQTKQIIDDYVQCLFSEKFVESREDTNFTNNSMFSLLSTERKSITISEEVAKTELLRKEGIESTPMPAQISLIPPATSEPRPSRTPQQNTPPKKTLAPLKTKFAKSPPLKDQKVASTLPLLTSRPIQPLAKVNNDVQRITLLGCGGVGKTALAVQIPIFLVTLAGGPITDTYNPTIEDIYRKEVAIDEHPCQVEIIDTAGQEEYAPLTEQWIRDGVAFVFVYSIDSRTTFERIEDLQWRVRRLKERPLFLLLGNKVDKWYEREVSTKEGKDLAARMGCEFIEASAKTMINVQRVFFDVVRMLRGVKPMFPGKKVAAETLAANEEVGHKRNGCIHM</sequence>
<feature type="region of interest" description="Disordered" evidence="4">
    <location>
        <begin position="436"/>
        <end position="467"/>
    </location>
</feature>
<dbReference type="PROSITE" id="PS51421">
    <property type="entry name" value="RAS"/>
    <property type="match status" value="1"/>
</dbReference>
<dbReference type="PROSITE" id="PS51419">
    <property type="entry name" value="RAB"/>
    <property type="match status" value="1"/>
</dbReference>
<feature type="compositionally biased region" description="Polar residues" evidence="4">
    <location>
        <begin position="298"/>
        <end position="307"/>
    </location>
</feature>
<dbReference type="SMART" id="SM00174">
    <property type="entry name" value="RHO"/>
    <property type="match status" value="1"/>
</dbReference>
<evidence type="ECO:0000256" key="3">
    <source>
        <dbReference type="ARBA" id="ARBA00023134"/>
    </source>
</evidence>
<dbReference type="Pfam" id="PF00071">
    <property type="entry name" value="Ras"/>
    <property type="match status" value="1"/>
</dbReference>